<feature type="compositionally biased region" description="Basic and acidic residues" evidence="1">
    <location>
        <begin position="80"/>
        <end position="96"/>
    </location>
</feature>
<dbReference type="Proteomes" id="UP000824120">
    <property type="component" value="Chromosome 1"/>
</dbReference>
<keyword evidence="3" id="KW-1185">Reference proteome</keyword>
<protein>
    <submittedName>
        <fullName evidence="2">Uncharacterized protein</fullName>
    </submittedName>
</protein>
<feature type="region of interest" description="Disordered" evidence="1">
    <location>
        <begin position="195"/>
        <end position="242"/>
    </location>
</feature>
<evidence type="ECO:0000313" key="2">
    <source>
        <dbReference type="EMBL" id="KAG5631116.1"/>
    </source>
</evidence>
<gene>
    <name evidence="2" type="ORF">H5410_002833</name>
</gene>
<feature type="compositionally biased region" description="Polar residues" evidence="1">
    <location>
        <begin position="215"/>
        <end position="228"/>
    </location>
</feature>
<organism evidence="2 3">
    <name type="scientific">Solanum commersonii</name>
    <name type="common">Commerson's wild potato</name>
    <name type="synonym">Commerson's nightshade</name>
    <dbReference type="NCBI Taxonomy" id="4109"/>
    <lineage>
        <taxon>Eukaryota</taxon>
        <taxon>Viridiplantae</taxon>
        <taxon>Streptophyta</taxon>
        <taxon>Embryophyta</taxon>
        <taxon>Tracheophyta</taxon>
        <taxon>Spermatophyta</taxon>
        <taxon>Magnoliopsida</taxon>
        <taxon>eudicotyledons</taxon>
        <taxon>Gunneridae</taxon>
        <taxon>Pentapetalae</taxon>
        <taxon>asterids</taxon>
        <taxon>lamiids</taxon>
        <taxon>Solanales</taxon>
        <taxon>Solanaceae</taxon>
        <taxon>Solanoideae</taxon>
        <taxon>Solaneae</taxon>
        <taxon>Solanum</taxon>
    </lineage>
</organism>
<feature type="compositionally biased region" description="Basic and acidic residues" evidence="1">
    <location>
        <begin position="195"/>
        <end position="212"/>
    </location>
</feature>
<evidence type="ECO:0000256" key="1">
    <source>
        <dbReference type="SAM" id="MobiDB-lite"/>
    </source>
</evidence>
<dbReference type="EMBL" id="JACXVP010000001">
    <property type="protein sequence ID" value="KAG5631116.1"/>
    <property type="molecule type" value="Genomic_DNA"/>
</dbReference>
<sequence>MATENQSRPSCARVKVEVNLLGEFPKWIKIGVRKQSTGEVVEKWIRIKYDYVPKYCKTCKLQGHDEKAYYVMHPELYPKEEKEKQDETEVGEEQRQKNGFGREQQHKRVWVTQQWNKRLMPQEEGGVKALNKFNALEVDEGQPESRPHGEKENVNIISIPSKGVHSEAATYDTSGVAINYIRDKEKDEELEENIKSIGKEGDLSPRQIDRLRSGLSKSKIGTTVPLQVQTTSRRERQRSSDL</sequence>
<accession>A0A9J6B3A0</accession>
<name>A0A9J6B3A0_SOLCO</name>
<feature type="region of interest" description="Disordered" evidence="1">
    <location>
        <begin position="80"/>
        <end position="105"/>
    </location>
</feature>
<proteinExistence type="predicted"/>
<comment type="caution">
    <text evidence="2">The sequence shown here is derived from an EMBL/GenBank/DDBJ whole genome shotgun (WGS) entry which is preliminary data.</text>
</comment>
<dbReference type="PANTHER" id="PTHR31286:SF179">
    <property type="entry name" value="RNASE H TYPE-1 DOMAIN-CONTAINING PROTEIN"/>
    <property type="match status" value="1"/>
</dbReference>
<evidence type="ECO:0000313" key="3">
    <source>
        <dbReference type="Proteomes" id="UP000824120"/>
    </source>
</evidence>
<dbReference type="PANTHER" id="PTHR31286">
    <property type="entry name" value="GLYCINE-RICH CELL WALL STRUCTURAL PROTEIN 1.8-LIKE"/>
    <property type="match status" value="1"/>
</dbReference>
<dbReference type="AlphaFoldDB" id="A0A9J6B3A0"/>
<feature type="compositionally biased region" description="Basic and acidic residues" evidence="1">
    <location>
        <begin position="232"/>
        <end position="242"/>
    </location>
</feature>
<dbReference type="InterPro" id="IPR040256">
    <property type="entry name" value="At4g02000-like"/>
</dbReference>
<reference evidence="2 3" key="1">
    <citation type="submission" date="2020-09" db="EMBL/GenBank/DDBJ databases">
        <title>De no assembly of potato wild relative species, Solanum commersonii.</title>
        <authorList>
            <person name="Cho K."/>
        </authorList>
    </citation>
    <scope>NUCLEOTIDE SEQUENCE [LARGE SCALE GENOMIC DNA]</scope>
    <source>
        <strain evidence="2">LZ3.2</strain>
        <tissue evidence="2">Leaf</tissue>
    </source>
</reference>